<evidence type="ECO:0000256" key="4">
    <source>
        <dbReference type="ARBA" id="ARBA00023136"/>
    </source>
</evidence>
<feature type="compositionally biased region" description="Low complexity" evidence="5">
    <location>
        <begin position="1044"/>
        <end position="1085"/>
    </location>
</feature>
<keyword evidence="9" id="KW-1185">Reference proteome</keyword>
<evidence type="ECO:0000259" key="7">
    <source>
        <dbReference type="Pfam" id="PF00520"/>
    </source>
</evidence>
<feature type="domain" description="Ion transport" evidence="7">
    <location>
        <begin position="410"/>
        <end position="704"/>
    </location>
</feature>
<feature type="compositionally biased region" description="Polar residues" evidence="5">
    <location>
        <begin position="31"/>
        <end position="41"/>
    </location>
</feature>
<feature type="region of interest" description="Disordered" evidence="5">
    <location>
        <begin position="807"/>
        <end position="846"/>
    </location>
</feature>
<accession>A0AAD3E6F5</accession>
<dbReference type="InterPro" id="IPR043203">
    <property type="entry name" value="VGCC_Ca_Na"/>
</dbReference>
<evidence type="ECO:0000256" key="1">
    <source>
        <dbReference type="ARBA" id="ARBA00004141"/>
    </source>
</evidence>
<feature type="compositionally biased region" description="Low complexity" evidence="5">
    <location>
        <begin position="810"/>
        <end position="821"/>
    </location>
</feature>
<evidence type="ECO:0000313" key="9">
    <source>
        <dbReference type="Proteomes" id="UP001054857"/>
    </source>
</evidence>
<name>A0AAD3E6F5_9CHLO</name>
<feature type="transmembrane region" description="Helical" evidence="6">
    <location>
        <begin position="1353"/>
        <end position="1379"/>
    </location>
</feature>
<dbReference type="PANTHER" id="PTHR10037">
    <property type="entry name" value="VOLTAGE-GATED CATION CHANNEL CALCIUM AND SODIUM"/>
    <property type="match status" value="1"/>
</dbReference>
<organism evidence="8 9">
    <name type="scientific">Astrephomene gubernaculifera</name>
    <dbReference type="NCBI Taxonomy" id="47775"/>
    <lineage>
        <taxon>Eukaryota</taxon>
        <taxon>Viridiplantae</taxon>
        <taxon>Chlorophyta</taxon>
        <taxon>core chlorophytes</taxon>
        <taxon>Chlorophyceae</taxon>
        <taxon>CS clade</taxon>
        <taxon>Chlamydomonadales</taxon>
        <taxon>Astrephomenaceae</taxon>
        <taxon>Astrephomene</taxon>
    </lineage>
</organism>
<keyword evidence="2 6" id="KW-0812">Transmembrane</keyword>
<evidence type="ECO:0000313" key="8">
    <source>
        <dbReference type="EMBL" id="GFR52501.1"/>
    </source>
</evidence>
<feature type="region of interest" description="Disordered" evidence="5">
    <location>
        <begin position="1241"/>
        <end position="1280"/>
    </location>
</feature>
<dbReference type="Gene3D" id="1.10.287.70">
    <property type="match status" value="2"/>
</dbReference>
<comment type="caution">
    <text evidence="8">The sequence shown here is derived from an EMBL/GenBank/DDBJ whole genome shotgun (WGS) entry which is preliminary data.</text>
</comment>
<feature type="domain" description="Ion transport" evidence="7">
    <location>
        <begin position="1360"/>
        <end position="1536"/>
    </location>
</feature>
<dbReference type="SUPFAM" id="SSF81324">
    <property type="entry name" value="Voltage-gated potassium channels"/>
    <property type="match status" value="2"/>
</dbReference>
<feature type="region of interest" description="Disordered" evidence="5">
    <location>
        <begin position="896"/>
        <end position="917"/>
    </location>
</feature>
<feature type="transmembrane region" description="Helical" evidence="6">
    <location>
        <begin position="683"/>
        <end position="704"/>
    </location>
</feature>
<dbReference type="GO" id="GO:0001518">
    <property type="term" value="C:voltage-gated sodium channel complex"/>
    <property type="evidence" value="ECO:0007669"/>
    <property type="project" value="TreeGrafter"/>
</dbReference>
<feature type="compositionally biased region" description="Gly residues" evidence="5">
    <location>
        <begin position="1246"/>
        <end position="1255"/>
    </location>
</feature>
<comment type="subcellular location">
    <subcellularLocation>
        <location evidence="1">Membrane</location>
        <topology evidence="1">Multi-pass membrane protein</topology>
    </subcellularLocation>
</comment>
<feature type="compositionally biased region" description="Polar residues" evidence="5">
    <location>
        <begin position="101"/>
        <end position="116"/>
    </location>
</feature>
<evidence type="ECO:0000256" key="2">
    <source>
        <dbReference type="ARBA" id="ARBA00022692"/>
    </source>
</evidence>
<dbReference type="Pfam" id="PF00520">
    <property type="entry name" value="Ion_trans"/>
    <property type="match status" value="2"/>
</dbReference>
<proteinExistence type="predicted"/>
<feature type="region of interest" description="Disordered" evidence="5">
    <location>
        <begin position="1"/>
        <end position="43"/>
    </location>
</feature>
<feature type="region of interest" description="Disordered" evidence="5">
    <location>
        <begin position="1044"/>
        <end position="1114"/>
    </location>
</feature>
<evidence type="ECO:0000256" key="3">
    <source>
        <dbReference type="ARBA" id="ARBA00022989"/>
    </source>
</evidence>
<feature type="compositionally biased region" description="Low complexity" evidence="5">
    <location>
        <begin position="896"/>
        <end position="906"/>
    </location>
</feature>
<feature type="compositionally biased region" description="Low complexity" evidence="5">
    <location>
        <begin position="199"/>
        <end position="218"/>
    </location>
</feature>
<feature type="region of interest" description="Disordered" evidence="5">
    <location>
        <begin position="185"/>
        <end position="222"/>
    </location>
</feature>
<feature type="compositionally biased region" description="Low complexity" evidence="5">
    <location>
        <begin position="835"/>
        <end position="844"/>
    </location>
</feature>
<feature type="region of interest" description="Disordered" evidence="5">
    <location>
        <begin position="93"/>
        <end position="116"/>
    </location>
</feature>
<gene>
    <name evidence="8" type="ORF">Agub_g15075</name>
</gene>
<dbReference type="PANTHER" id="PTHR10037:SF62">
    <property type="entry name" value="SODIUM CHANNEL PROTEIN 60E"/>
    <property type="match status" value="1"/>
</dbReference>
<dbReference type="EMBL" id="BMAR01000065">
    <property type="protein sequence ID" value="GFR52501.1"/>
    <property type="molecule type" value="Genomic_DNA"/>
</dbReference>
<dbReference type="GO" id="GO:0005248">
    <property type="term" value="F:voltage-gated sodium channel activity"/>
    <property type="evidence" value="ECO:0007669"/>
    <property type="project" value="TreeGrafter"/>
</dbReference>
<protein>
    <recommendedName>
        <fullName evidence="7">Ion transport domain-containing protein</fullName>
    </recommendedName>
</protein>
<feature type="region of interest" description="Disordered" evidence="5">
    <location>
        <begin position="323"/>
        <end position="384"/>
    </location>
</feature>
<feature type="transmembrane region" description="Helical" evidence="6">
    <location>
        <begin position="570"/>
        <end position="593"/>
    </location>
</feature>
<reference evidence="8 9" key="1">
    <citation type="journal article" date="2021" name="Sci. Rep.">
        <title>Genome sequencing of the multicellular alga Astrephomene provides insights into convergent evolution of germ-soma differentiation.</title>
        <authorList>
            <person name="Yamashita S."/>
            <person name="Yamamoto K."/>
            <person name="Matsuzaki R."/>
            <person name="Suzuki S."/>
            <person name="Yamaguchi H."/>
            <person name="Hirooka S."/>
            <person name="Minakuchi Y."/>
            <person name="Miyagishima S."/>
            <person name="Kawachi M."/>
            <person name="Toyoda A."/>
            <person name="Nozaki H."/>
        </authorList>
    </citation>
    <scope>NUCLEOTIDE SEQUENCE [LARGE SCALE GENOMIC DNA]</scope>
    <source>
        <strain evidence="8 9">NIES-4017</strain>
    </source>
</reference>
<dbReference type="Gene3D" id="1.20.120.350">
    <property type="entry name" value="Voltage-gated potassium channels. Chain C"/>
    <property type="match status" value="2"/>
</dbReference>
<feature type="region of interest" description="Disordered" evidence="5">
    <location>
        <begin position="1154"/>
        <end position="1182"/>
    </location>
</feature>
<dbReference type="InterPro" id="IPR027359">
    <property type="entry name" value="Volt_channel_dom_sf"/>
</dbReference>
<keyword evidence="4 6" id="KW-0472">Membrane</keyword>
<feature type="transmembrane region" description="Helical" evidence="6">
    <location>
        <begin position="1477"/>
        <end position="1510"/>
    </location>
</feature>
<dbReference type="InterPro" id="IPR005821">
    <property type="entry name" value="Ion_trans_dom"/>
</dbReference>
<dbReference type="Proteomes" id="UP001054857">
    <property type="component" value="Unassembled WGS sequence"/>
</dbReference>
<evidence type="ECO:0000256" key="6">
    <source>
        <dbReference type="SAM" id="Phobius"/>
    </source>
</evidence>
<feature type="region of interest" description="Disordered" evidence="5">
    <location>
        <begin position="1196"/>
        <end position="1219"/>
    </location>
</feature>
<keyword evidence="3 6" id="KW-1133">Transmembrane helix</keyword>
<sequence length="1543" mass="158394">MHRLEIATTASDPERPRWPVADASSGDLEPDTSSSSGSPHTQLLCKRCDPSARTSATADTDLLPATVLNSSLGRYARAGDDFKTRLPAPLAATGNAGATIDSVNSRLPHPSTDTGSTAAYVGVNASTGGTSFSNAAELMAAREPSFAATAGQQTQHIHGWCNVASGSSTAGASAKAAVVESVSETAAAAGTQSDPRQQPHPSVQHQQQQGQQGLLQQQAKAEPGHPQLLPATQALALALAAKEAPLEPRAKQGAAAAALVAEHGLGAGAATNLAKGSANAGACTVAMGPAADSAGGAAAATTTAAAAPVATARRRSQLPDVTHAAGSTTHVPAALPLPLPSPLTTPQRIQATPPTPPKYSVAGPRSDTPGSINSRGDGGGGVEYGEYGDEQQIMSYSALRRAAVRICGHPDFELMVVAVILGNTVTLALYRPTEADTSSWNAALFWSEAAFNVVFTIEMALRCIALGGLLPYLRQPWNVFDSFMVVAGYLAFLPTGARSVVSSSVVSPSISLAPLGSPPPPGLSPSSSSSMSSAGVRALRALRALRPLRTVTRFEALRAVVVCFMEAVPLLGSAVGLMLLFMFMFAVAGTSLYGNVYHQKCYSVLDGSPEESPEDPDMLGCGNWRSCPANYTCSVTHGNDAVFIAGFDNTALALLTVFQAITLTGWSFAAYRASDNTNPGAMLYYVLLVMVGAYVLVNLFLAVLKIKYGRAQTAFRARTASRARNTRRNTVVSLFMGAKSRISQYGTKRSAENTLNSSLATLIQTRMSQQLSSIQGSQEGSSNTPARSALLPAAAAVSQGAVKVGHESYGRLSGGSRSNSGTALRSEVREAPSQADSSTGAAADGGEHAALHAAANTAASDIDANASAFLTPINDCSQPAPRQQLYGTRIPAAAVDAAGPNAGGRISPPPAPKTPPAAAAAVTRPASAVIPAHLGTHHETGSQAASLSPPASGVRPTDSYEVLQGPLAAQELKEGQEVVGDLGPREPLEGVAPVLTASAAAAGAAGEPGVEAAAVEVQEVGGGDSLGLAVTAVAAALTVAFAADGKSPSSSTSPSSHSPSSLSQAAAAAAKTASAGANSTSAGGPLAESLERPHGASDPPLLQQPNSAPFSARGKGRFQNNRLLFWTQRGKNSNNAHSNSNNRHSRNAVVPLQSSAAAAPPSDLPSSSSIPPTSSSLPPLVLSPAPQQRSILISSMSSFPRPPSLTTSDGGANNQPPYDTSFLTASRMSYDYRHMPSSMSSFGNNGNVGGGGAAGGRRSASGHGPQGPFHSPASGFGANSGRIMSSSGAVGGVGMGPGGGSLGLLLGSSQDPQALLGGNLAAAALMMDPSEFDEFVADEPPLRRLHLRTMFRLRLLVHSPAFGHTMLGITVANTVLLAMEYDGMSDTYAAALRNSNYVFTALFTLEMGAKLYGMGLWDYVQDGFNLFDGLVVAASWLEILLSCFGHGGRLSAMAALRGFRALRLLKALRYVGPLRKIAGMLLTAASSFAAIASLIGLFWVVFAIVGLHVFGGLTLARQPYPNFNTFLNSLVTTFDVRRARARA</sequence>
<evidence type="ECO:0000256" key="5">
    <source>
        <dbReference type="SAM" id="MobiDB-lite"/>
    </source>
</evidence>
<feature type="region of interest" description="Disordered" evidence="5">
    <location>
        <begin position="938"/>
        <end position="957"/>
    </location>
</feature>